<dbReference type="PATRIC" id="fig|1359194.3.peg.855"/>
<dbReference type="AlphaFoldDB" id="A0A0F3QI06"/>
<dbReference type="EMBL" id="LAOJ01000001">
    <property type="protein sequence ID" value="KJV92220.1"/>
    <property type="molecule type" value="Genomic_DNA"/>
</dbReference>
<proteinExistence type="predicted"/>
<gene>
    <name evidence="1" type="ORF">RBEMOGI_0848</name>
</gene>
<accession>A0A0F3QI06</accession>
<protein>
    <submittedName>
        <fullName evidence="1">Uncharacterized protein</fullName>
    </submittedName>
</protein>
<sequence length="195" mass="22547">MTKDKKSVRFNENPQIKEFDPKLDKNSDIYSIKRKIINIVDDEVEDETKLLTETQFLVKKTPHGKDFKYEITGFINKAGEYITEPEQIKQNLKLYAFAEFADLQKNILGKFDKEGSLKISKNFEDDEEIVLRKNGKLLFVKTEKGLVNRQGELKKVNKILQKDGFFFEDSGRDVKVPKSAISPNGKPKKSILKRS</sequence>
<comment type="caution">
    <text evidence="1">The sequence shown here is derived from an EMBL/GenBank/DDBJ whole genome shotgun (WGS) entry which is preliminary data.</text>
</comment>
<dbReference type="Proteomes" id="UP000033689">
    <property type="component" value="Unassembled WGS sequence"/>
</dbReference>
<evidence type="ECO:0000313" key="2">
    <source>
        <dbReference type="Proteomes" id="UP000033689"/>
    </source>
</evidence>
<organism evidence="1 2">
    <name type="scientific">Rickettsia bellii str. RML Mogi</name>
    <dbReference type="NCBI Taxonomy" id="1359194"/>
    <lineage>
        <taxon>Bacteria</taxon>
        <taxon>Pseudomonadati</taxon>
        <taxon>Pseudomonadota</taxon>
        <taxon>Alphaproteobacteria</taxon>
        <taxon>Rickettsiales</taxon>
        <taxon>Rickettsiaceae</taxon>
        <taxon>Rickettsieae</taxon>
        <taxon>Rickettsia</taxon>
        <taxon>belli group</taxon>
    </lineage>
</organism>
<reference evidence="1 2" key="1">
    <citation type="submission" date="2015-02" db="EMBL/GenBank/DDBJ databases">
        <title>Genome Sequencing of Rickettsiales.</title>
        <authorList>
            <person name="Daugherty S.C."/>
            <person name="Su Q."/>
            <person name="Abolude K."/>
            <person name="Beier-Sexton M."/>
            <person name="Carlyon J.A."/>
            <person name="Carter R."/>
            <person name="Day N.P."/>
            <person name="Dumler S.J."/>
            <person name="Dyachenko V."/>
            <person name="Godinez A."/>
            <person name="Kurtti T.J."/>
            <person name="Lichay M."/>
            <person name="Mullins K.E."/>
            <person name="Ott S."/>
            <person name="Pappas-Brown V."/>
            <person name="Paris D.H."/>
            <person name="Patel P."/>
            <person name="Richards A.L."/>
            <person name="Sadzewicz L."/>
            <person name="Sears K."/>
            <person name="Seidman D."/>
            <person name="Sengamalay N."/>
            <person name="Stenos J."/>
            <person name="Tallon L.J."/>
            <person name="Vincent G."/>
            <person name="Fraser C.M."/>
            <person name="Munderloh U."/>
            <person name="Dunning-Hotopp J.C."/>
        </authorList>
    </citation>
    <scope>NUCLEOTIDE SEQUENCE [LARGE SCALE GENOMIC DNA]</scope>
    <source>
        <strain evidence="1 2">RML Mogi</strain>
    </source>
</reference>
<name>A0A0F3QI06_RICBE</name>
<evidence type="ECO:0000313" key="1">
    <source>
        <dbReference type="EMBL" id="KJV92220.1"/>
    </source>
</evidence>